<dbReference type="Gene3D" id="1.25.40.10">
    <property type="entry name" value="Tetratricopeptide repeat domain"/>
    <property type="match status" value="2"/>
</dbReference>
<feature type="compositionally biased region" description="Gly residues" evidence="2">
    <location>
        <begin position="218"/>
        <end position="227"/>
    </location>
</feature>
<accession>K0T379</accession>
<reference evidence="3 4" key="1">
    <citation type="journal article" date="2012" name="Genome Biol.">
        <title>Genome and low-iron response of an oceanic diatom adapted to chronic iron limitation.</title>
        <authorList>
            <person name="Lommer M."/>
            <person name="Specht M."/>
            <person name="Roy A.S."/>
            <person name="Kraemer L."/>
            <person name="Andreson R."/>
            <person name="Gutowska M.A."/>
            <person name="Wolf J."/>
            <person name="Bergner S.V."/>
            <person name="Schilhabel M.B."/>
            <person name="Klostermeier U.C."/>
            <person name="Beiko R.G."/>
            <person name="Rosenstiel P."/>
            <person name="Hippler M."/>
            <person name="Laroche J."/>
        </authorList>
    </citation>
    <scope>NUCLEOTIDE SEQUENCE [LARGE SCALE GENOMIC DNA]</scope>
    <source>
        <strain evidence="3 4">CCMP1005</strain>
    </source>
</reference>
<dbReference type="Proteomes" id="UP000266841">
    <property type="component" value="Unassembled WGS sequence"/>
</dbReference>
<feature type="compositionally biased region" description="Gly residues" evidence="2">
    <location>
        <begin position="864"/>
        <end position="873"/>
    </location>
</feature>
<feature type="compositionally biased region" description="Basic and acidic residues" evidence="2">
    <location>
        <begin position="123"/>
        <end position="139"/>
    </location>
</feature>
<dbReference type="InterPro" id="IPR050767">
    <property type="entry name" value="Sel1_AlgK"/>
</dbReference>
<keyword evidence="4" id="KW-1185">Reference proteome</keyword>
<dbReference type="SMART" id="SM00671">
    <property type="entry name" value="SEL1"/>
    <property type="match status" value="4"/>
</dbReference>
<dbReference type="OrthoDB" id="40126at2759"/>
<feature type="region of interest" description="Disordered" evidence="2">
    <location>
        <begin position="694"/>
        <end position="890"/>
    </location>
</feature>
<feature type="region of interest" description="Disordered" evidence="2">
    <location>
        <begin position="561"/>
        <end position="603"/>
    </location>
</feature>
<dbReference type="AlphaFoldDB" id="K0T379"/>
<protein>
    <recommendedName>
        <fullName evidence="5">RING-type domain-containing protein</fullName>
    </recommendedName>
</protein>
<dbReference type="Pfam" id="PF08238">
    <property type="entry name" value="Sel1"/>
    <property type="match status" value="4"/>
</dbReference>
<name>K0T379_THAOC</name>
<evidence type="ECO:0000256" key="1">
    <source>
        <dbReference type="ARBA" id="ARBA00038101"/>
    </source>
</evidence>
<dbReference type="SUPFAM" id="SSF81901">
    <property type="entry name" value="HCP-like"/>
    <property type="match status" value="2"/>
</dbReference>
<dbReference type="InterPro" id="IPR006597">
    <property type="entry name" value="Sel1-like"/>
</dbReference>
<dbReference type="EMBL" id="AGNL01004825">
    <property type="protein sequence ID" value="EJK73113.1"/>
    <property type="molecule type" value="Genomic_DNA"/>
</dbReference>
<evidence type="ECO:0008006" key="5">
    <source>
        <dbReference type="Google" id="ProtNLM"/>
    </source>
</evidence>
<proteinExistence type="inferred from homology"/>
<gene>
    <name evidence="3" type="ORF">THAOC_05283</name>
</gene>
<evidence type="ECO:0000256" key="2">
    <source>
        <dbReference type="SAM" id="MobiDB-lite"/>
    </source>
</evidence>
<sequence length="1080" mass="116296">MCAGRGDQRSFDIESPRLDGVRKIRRHGHKPPESGELCPAIRVDEDGFLRYRLAVETILAVKVIIPLLHPSPKACPVGLFPTAWLLESYGESTSELSVVRAGQTSMPPRGVAGDARSAATLPRETEEGRSGERREDGERGVTGGDPPARPDLSNPDGDGCVVPCCGKEEDDDDAMPAPGQPSSEAGRSPRRSLPTGPPPQPPQHGGDDWAIAVDDGGDSFGKVGGSLGEEEHAGESASDDDDVVEMGRIEGTTSAGADDDDPSAEAAKYSERLLNEGHERWEGDRCPICFLFIGLPIHKHSRMNACCMKLVCKGCGLTARQRGIYGRCPFCRTPHRLTRHPNSQLSTMIQKRVSKGDAEAINHLVGQYYKGYLGLAKDVPRAIELWKEAAELGSVEAHYNLGFNYGDSVEEDKPRGICHWQEAAMKGHVFSRHNMLGNSEFNEGNCKLAVRHWMISAKMGDEESLNEIKEMFMEGEATKAQYAEALRGYGDAMEEMNSHQVGGGQETLSLENHVLCVVLPSLTLNAVVSLLAMSPPAPPIASANPPSEAVGTKSGVQVPTIKGRQREPGGRAVRCCPPEAGRRRSGGRTNDASPRTDDAVPGRPPPCFLLLPPPAVGDAATAVYVGKRDKGQFLTEAAVKFSMKTRFAGAFPGRSGTRSVIFGPRARLECNGPLGNRLGTSIIFFRTRANQPFRSQPSVESKYLGQEQDDEELTPRRGGPTARRPRRTRRTRKSTIAGLRPDDDDVGGQTSMPPRGVAGDARSAATLPRETEEGRSGERREDGERGVTGGDPPARPDLSNPDGDGCVVPCCGKEEDDDDAMPAPGQPSSEAGRSPRRSLPTGPPPQPPQHGGDDWAIAVDDGGDSFGKVGGLLGEEEHAGESASDDDDVVEMGRIEGTTSAGADDDDPSAEAAKYSERLLNEGHESEGCGAAHYAGASQLAMIQKRADKGVAEVMYYLGNKYFYGKLGLVKDVPRAIELWTEAAELGSVDAHHDLGVAYYHGCGVEENQPRGVRHWQEAAMKGHVTSRHCLGLVELDNGNYELAVRHFMISANMGLQNSLNVINKCSWEAKQPRRSMPRH</sequence>
<comment type="similarity">
    <text evidence="1">Belongs to the sel-1 family.</text>
</comment>
<evidence type="ECO:0000313" key="3">
    <source>
        <dbReference type="EMBL" id="EJK73113.1"/>
    </source>
</evidence>
<feature type="compositionally biased region" description="Basic and acidic residues" evidence="2">
    <location>
        <begin position="769"/>
        <end position="785"/>
    </location>
</feature>
<comment type="caution">
    <text evidence="3">The sequence shown here is derived from an EMBL/GenBank/DDBJ whole genome shotgun (WGS) entry which is preliminary data.</text>
</comment>
<feature type="compositionally biased region" description="Basic residues" evidence="2">
    <location>
        <begin position="723"/>
        <end position="733"/>
    </location>
</feature>
<organism evidence="3 4">
    <name type="scientific">Thalassiosira oceanica</name>
    <name type="common">Marine diatom</name>
    <dbReference type="NCBI Taxonomy" id="159749"/>
    <lineage>
        <taxon>Eukaryota</taxon>
        <taxon>Sar</taxon>
        <taxon>Stramenopiles</taxon>
        <taxon>Ochrophyta</taxon>
        <taxon>Bacillariophyta</taxon>
        <taxon>Coscinodiscophyceae</taxon>
        <taxon>Thalassiosirophycidae</taxon>
        <taxon>Thalassiosirales</taxon>
        <taxon>Thalassiosiraceae</taxon>
        <taxon>Thalassiosira</taxon>
    </lineage>
</organism>
<dbReference type="PANTHER" id="PTHR11102">
    <property type="entry name" value="SEL-1-LIKE PROTEIN"/>
    <property type="match status" value="1"/>
</dbReference>
<evidence type="ECO:0000313" key="4">
    <source>
        <dbReference type="Proteomes" id="UP000266841"/>
    </source>
</evidence>
<feature type="region of interest" description="Disordered" evidence="2">
    <location>
        <begin position="104"/>
        <end position="244"/>
    </location>
</feature>
<dbReference type="InterPro" id="IPR011990">
    <property type="entry name" value="TPR-like_helical_dom_sf"/>
</dbReference>
<dbReference type="PANTHER" id="PTHR11102:SF160">
    <property type="entry name" value="ERAD-ASSOCIATED E3 UBIQUITIN-PROTEIN LIGASE COMPONENT HRD3"/>
    <property type="match status" value="1"/>
</dbReference>